<evidence type="ECO:0000256" key="3">
    <source>
        <dbReference type="ARBA" id="ARBA00023002"/>
    </source>
</evidence>
<reference evidence="4 5" key="1">
    <citation type="submission" date="2017-01" db="EMBL/GenBank/DDBJ databases">
        <authorList>
            <person name="Mah S.A."/>
            <person name="Swanson W.J."/>
            <person name="Moy G.W."/>
            <person name="Vacquier V.D."/>
        </authorList>
    </citation>
    <scope>NUCLEOTIDE SEQUENCE [LARGE SCALE GENOMIC DNA]</scope>
    <source>
        <strain evidence="4 5">DSM 26375</strain>
    </source>
</reference>
<accession>A0A1N7LMI6</accession>
<dbReference type="Proteomes" id="UP000186141">
    <property type="component" value="Unassembled WGS sequence"/>
</dbReference>
<organism evidence="4 5">
    <name type="scientific">Gemmobacter megaterium</name>
    <dbReference type="NCBI Taxonomy" id="1086013"/>
    <lineage>
        <taxon>Bacteria</taxon>
        <taxon>Pseudomonadati</taxon>
        <taxon>Pseudomonadota</taxon>
        <taxon>Alphaproteobacteria</taxon>
        <taxon>Rhodobacterales</taxon>
        <taxon>Paracoccaceae</taxon>
        <taxon>Gemmobacter</taxon>
    </lineage>
</organism>
<gene>
    <name evidence="4" type="ORF">SAMN05421774_10227</name>
</gene>
<evidence type="ECO:0000256" key="1">
    <source>
        <dbReference type="ARBA" id="ARBA00006484"/>
    </source>
</evidence>
<proteinExistence type="inferred from homology"/>
<name>A0A1N7LMI6_9RHOB</name>
<evidence type="ECO:0000313" key="4">
    <source>
        <dbReference type="EMBL" id="SIS75004.1"/>
    </source>
</evidence>
<dbReference type="FunFam" id="3.40.50.720:FF:000084">
    <property type="entry name" value="Short-chain dehydrogenase reductase"/>
    <property type="match status" value="1"/>
</dbReference>
<dbReference type="EMBL" id="FTOT01000002">
    <property type="protein sequence ID" value="SIS75004.1"/>
    <property type="molecule type" value="Genomic_DNA"/>
</dbReference>
<evidence type="ECO:0000313" key="5">
    <source>
        <dbReference type="Proteomes" id="UP000186141"/>
    </source>
</evidence>
<dbReference type="AlphaFoldDB" id="A0A1N7LMI6"/>
<dbReference type="NCBIfam" id="NF005752">
    <property type="entry name" value="PRK07576.1"/>
    <property type="match status" value="1"/>
</dbReference>
<dbReference type="PRINTS" id="PR00081">
    <property type="entry name" value="GDHRDH"/>
</dbReference>
<dbReference type="PANTHER" id="PTHR43296:SF2">
    <property type="entry name" value="PEROXISOMAL 2,4-DIENOYL-COA REDUCTASE [(3E)-ENOYL-COA-PRODUCING]"/>
    <property type="match status" value="1"/>
</dbReference>
<keyword evidence="3" id="KW-0560">Oxidoreductase</keyword>
<keyword evidence="5" id="KW-1185">Reference proteome</keyword>
<protein>
    <submittedName>
        <fullName evidence="4">NAD(P)-dependent dehydrogenase, short-chain alcohol dehydrogenase family</fullName>
    </submittedName>
</protein>
<dbReference type="PANTHER" id="PTHR43296">
    <property type="entry name" value="PEROXISOMAL 2,4-DIENOYL-COA REDUCTASE"/>
    <property type="match status" value="1"/>
</dbReference>
<keyword evidence="2" id="KW-0521">NADP</keyword>
<dbReference type="Pfam" id="PF13561">
    <property type="entry name" value="adh_short_C2"/>
    <property type="match status" value="1"/>
</dbReference>
<dbReference type="GO" id="GO:0009062">
    <property type="term" value="P:fatty acid catabolic process"/>
    <property type="evidence" value="ECO:0007669"/>
    <property type="project" value="InterPro"/>
</dbReference>
<dbReference type="InterPro" id="IPR002347">
    <property type="entry name" value="SDR_fam"/>
</dbReference>
<dbReference type="STRING" id="1086013.SAMN05421774_10227"/>
<dbReference type="OrthoDB" id="9797020at2"/>
<dbReference type="RefSeq" id="WP_076529261.1">
    <property type="nucleotide sequence ID" value="NZ_BMEH01000002.1"/>
</dbReference>
<dbReference type="SUPFAM" id="SSF51735">
    <property type="entry name" value="NAD(P)-binding Rossmann-fold domains"/>
    <property type="match status" value="1"/>
</dbReference>
<dbReference type="InterPro" id="IPR045017">
    <property type="entry name" value="DECR2-like"/>
</dbReference>
<dbReference type="GO" id="GO:0008670">
    <property type="term" value="F:2,4-dienoyl-CoA reductase (NADPH) activity"/>
    <property type="evidence" value="ECO:0007669"/>
    <property type="project" value="InterPro"/>
</dbReference>
<comment type="similarity">
    <text evidence="1">Belongs to the short-chain dehydrogenases/reductases (SDR) family.</text>
</comment>
<dbReference type="InterPro" id="IPR036291">
    <property type="entry name" value="NAD(P)-bd_dom_sf"/>
</dbReference>
<dbReference type="Gene3D" id="3.40.50.720">
    <property type="entry name" value="NAD(P)-binding Rossmann-like Domain"/>
    <property type="match status" value="1"/>
</dbReference>
<evidence type="ECO:0000256" key="2">
    <source>
        <dbReference type="ARBA" id="ARBA00022857"/>
    </source>
</evidence>
<sequence>MPSFDFHGATVFVAGGTSGINLGIAHGFAAAGANVAVMSRNPDRVAQAQADLARHGGKVLGLTGDVRHMDQVQAAMTQAHQALGAFDVLVSGAAGNFLCPALDLSSNGFKVVIDIDLIGTFHVMRAGFDHARRPGASFINISAPQSTSPAPMQVHACAAKAGLDQVMRVLAMEWGPLGVRVNSIMPGPIAGTGGLAKLVAADEQDAFAARVPLRRVGECEDVANLAMFLASPLASYITGALIPADGGVSLLGGRNYAGTPEPTSTGAQT</sequence>